<organism evidence="1">
    <name type="scientific">Cyanothece sp. (strain PCC 7425 / ATCC 29141)</name>
    <dbReference type="NCBI Taxonomy" id="395961"/>
    <lineage>
        <taxon>Bacteria</taxon>
        <taxon>Bacillati</taxon>
        <taxon>Cyanobacteriota</taxon>
        <taxon>Cyanophyceae</taxon>
        <taxon>Gomontiellales</taxon>
        <taxon>Cyanothecaceae</taxon>
        <taxon>Cyanothece</taxon>
    </lineage>
</organism>
<evidence type="ECO:0000313" key="1">
    <source>
        <dbReference type="EMBL" id="ACL44758.1"/>
    </source>
</evidence>
<proteinExistence type="predicted"/>
<name>B8HX67_CYAP4</name>
<protein>
    <submittedName>
        <fullName evidence="1">Uncharacterized protein</fullName>
    </submittedName>
</protein>
<dbReference type="HOGENOM" id="CLU_2989091_0_0_3"/>
<dbReference type="KEGG" id="cyn:Cyan7425_2400"/>
<gene>
    <name evidence="1" type="ordered locus">Cyan7425_2400</name>
</gene>
<accession>B8HX67</accession>
<sequence length="57" mass="6721">MKDWKNEVDLHLVRPVPKWTALNQTDRQQVDLGQVKPLHPNWMSDLNLQVVPYPYPA</sequence>
<reference evidence="1" key="1">
    <citation type="submission" date="2009-01" db="EMBL/GenBank/DDBJ databases">
        <title>Complete sequence of chromosome Cyanothece sp. PCC 7425.</title>
        <authorList>
            <consortium name="US DOE Joint Genome Institute"/>
            <person name="Lucas S."/>
            <person name="Copeland A."/>
            <person name="Lapidus A."/>
            <person name="Glavina del Rio T."/>
            <person name="Dalin E."/>
            <person name="Tice H."/>
            <person name="Bruce D."/>
            <person name="Goodwin L."/>
            <person name="Pitluck S."/>
            <person name="Sims D."/>
            <person name="Meineke L."/>
            <person name="Brettin T."/>
            <person name="Detter J.C."/>
            <person name="Han C."/>
            <person name="Larimer F."/>
            <person name="Land M."/>
            <person name="Hauser L."/>
            <person name="Kyrpides N."/>
            <person name="Ovchinnikova G."/>
            <person name="Liberton M."/>
            <person name="Stoeckel J."/>
            <person name="Banerjee A."/>
            <person name="Singh A."/>
            <person name="Page L."/>
            <person name="Sato H."/>
            <person name="Zhao L."/>
            <person name="Sherman L."/>
            <person name="Pakrasi H."/>
            <person name="Richardson P."/>
        </authorList>
    </citation>
    <scope>NUCLEOTIDE SEQUENCE</scope>
    <source>
        <strain evidence="1">PCC 7425</strain>
    </source>
</reference>
<dbReference type="AlphaFoldDB" id="B8HX67"/>
<dbReference type="EMBL" id="CP001344">
    <property type="protein sequence ID" value="ACL44758.1"/>
    <property type="molecule type" value="Genomic_DNA"/>
</dbReference>